<proteinExistence type="predicted"/>
<name>A0ACC1JSW6_9FUNG</name>
<comment type="caution">
    <text evidence="1">The sequence shown here is derived from an EMBL/GenBank/DDBJ whole genome shotgun (WGS) entry which is preliminary data.</text>
</comment>
<reference evidence="1" key="1">
    <citation type="submission" date="2022-07" db="EMBL/GenBank/DDBJ databases">
        <title>Phylogenomic reconstructions and comparative analyses of Kickxellomycotina fungi.</title>
        <authorList>
            <person name="Reynolds N.K."/>
            <person name="Stajich J.E."/>
            <person name="Barry K."/>
            <person name="Grigoriev I.V."/>
            <person name="Crous P."/>
            <person name="Smith M.E."/>
        </authorList>
    </citation>
    <scope>NUCLEOTIDE SEQUENCE</scope>
    <source>
        <strain evidence="1">CBS 109366</strain>
    </source>
</reference>
<evidence type="ECO:0000313" key="1">
    <source>
        <dbReference type="EMBL" id="KAJ2766465.1"/>
    </source>
</evidence>
<evidence type="ECO:0000313" key="2">
    <source>
        <dbReference type="Proteomes" id="UP001140234"/>
    </source>
</evidence>
<keyword evidence="2" id="KW-1185">Reference proteome</keyword>
<gene>
    <name evidence="1" type="ORF">IWQ57_004349</name>
</gene>
<sequence length="513" mass="55498">MSEGGHAQDISEICDLLRSEPTSDVIHRLRERFDSLGKHLRAGPFMEVFEAVLGKIPFSALFSLFTAPDNKLIVAVADVTGLLLKPVTWPMVHQTFEEYIVQGLAHPHPAVRTLVLNQLLKCNQATDSFSPKYGPHIWRCLEGKSDSDVTTLARRVLVQLCEAGMAPDHLLSGDSVAAVRALLAGGESQRFRVYDVVVAAVRQSDSAFERLRQEGIVELLVQEAVAQDVLVAMNFYELVPALCASPVPFEYLDAAGVFGNALEQIRKAKSDDTAAGSLIRLAALKLFTRMVDAGGVVPAQFLEKYPVACELAELALADDSRSDTKANAVACIGTIGSNTEALGYLATEKTALNALVTVYNGAVGGLRVECLRAVSCIFGHSPAPDGTASQACYELYERLDNGKFLGGLVKEIMKGFEESFAAALSVVQKMALHAWGVHEIAAHKNMVSFLLKRDSSRVKAAQQWQFAAVQSIVNSPDAKAEFDSDTLAQLTRFVREGPYYAGAAIARVALENI</sequence>
<accession>A0ACC1JSW6</accession>
<protein>
    <submittedName>
        <fullName evidence="1">Uncharacterized protein</fullName>
    </submittedName>
</protein>
<dbReference type="Proteomes" id="UP001140234">
    <property type="component" value="Unassembled WGS sequence"/>
</dbReference>
<organism evidence="1 2">
    <name type="scientific">Coemansia nantahalensis</name>
    <dbReference type="NCBI Taxonomy" id="2789366"/>
    <lineage>
        <taxon>Eukaryota</taxon>
        <taxon>Fungi</taxon>
        <taxon>Fungi incertae sedis</taxon>
        <taxon>Zoopagomycota</taxon>
        <taxon>Kickxellomycotina</taxon>
        <taxon>Kickxellomycetes</taxon>
        <taxon>Kickxellales</taxon>
        <taxon>Kickxellaceae</taxon>
        <taxon>Coemansia</taxon>
    </lineage>
</organism>
<dbReference type="EMBL" id="JANBUJ010001689">
    <property type="protein sequence ID" value="KAJ2766465.1"/>
    <property type="molecule type" value="Genomic_DNA"/>
</dbReference>